<protein>
    <submittedName>
        <fullName evidence="1">Uncharacterized protein</fullName>
    </submittedName>
</protein>
<gene>
    <name evidence="1" type="ORF">VIS_S3CFB50032</name>
</gene>
<name>H6RG43_9BACT</name>
<dbReference type="AlphaFoldDB" id="H6RG43"/>
<dbReference type="EMBL" id="FO117595">
    <property type="protein sequence ID" value="CCG00004.1"/>
    <property type="molecule type" value="Genomic_DNA"/>
</dbReference>
<evidence type="ECO:0000313" key="1">
    <source>
        <dbReference type="EMBL" id="CCG00004.1"/>
    </source>
</evidence>
<organism evidence="1">
    <name type="scientific">uncultured Flavobacteriia bacterium</name>
    <dbReference type="NCBI Taxonomy" id="212695"/>
    <lineage>
        <taxon>Bacteria</taxon>
        <taxon>Pseudomonadati</taxon>
        <taxon>Bacteroidota</taxon>
        <taxon>Flavobacteriia</taxon>
        <taxon>environmental samples</taxon>
    </lineage>
</organism>
<reference evidence="1" key="2">
    <citation type="submission" date="2012-02" db="EMBL/GenBank/DDBJ databases">
        <authorList>
            <person name="Genoscope - CEA"/>
        </authorList>
    </citation>
    <scope>NUCLEOTIDE SEQUENCE</scope>
</reference>
<proteinExistence type="predicted"/>
<accession>H6RG43</accession>
<reference evidence="1" key="1">
    <citation type="journal article" date="2012" name="Environ. Microbiol.">
        <title>Genomic content of uncultured Bacteroidetes from contrasting oceanic provinces in the North Atlantic Ocean.</title>
        <authorList>
            <person name="Gomez-Pereira P.R."/>
            <person name="Schuler M."/>
            <person name="Fuchs B.M."/>
            <person name="Bennke C."/>
            <person name="Teeling H."/>
            <person name="Waldmann J."/>
            <person name="Richter M."/>
            <person name="Barbe V."/>
            <person name="Bataille E."/>
            <person name="Glockner F.O."/>
            <person name="Amann R."/>
        </authorList>
    </citation>
    <scope>NUCLEOTIDE SEQUENCE</scope>
</reference>
<sequence length="77" mass="9052">MTETLPEFLLADNADFPEAVFVVHTRFPRFVLNLANDDLEWWESFSEGDKENATEEVASWIERATAFYDTEITRYKD</sequence>